<keyword evidence="1" id="KW-1133">Transmembrane helix</keyword>
<keyword evidence="3" id="KW-1185">Reference proteome</keyword>
<sequence>MRVARNNHHMLYAMHFLTGLNDNFNVVKSQILLIDPLPPMNKIFSTVLQHELQCDYSVFDDFKALINASDGKPSGSRYGKAHMPSSGTKRYCTFVLIVIVLIMLLRTASKM</sequence>
<proteinExistence type="predicted"/>
<dbReference type="PANTHER" id="PTHR34222">
    <property type="entry name" value="GAG_PRE-INTEGRS DOMAIN-CONTAINING PROTEIN"/>
    <property type="match status" value="1"/>
</dbReference>
<evidence type="ECO:0000313" key="2">
    <source>
        <dbReference type="EMBL" id="MCI34520.1"/>
    </source>
</evidence>
<dbReference type="PANTHER" id="PTHR34222:SF99">
    <property type="entry name" value="PROTEIN, PUTATIVE-RELATED"/>
    <property type="match status" value="1"/>
</dbReference>
<keyword evidence="1" id="KW-0812">Transmembrane</keyword>
<dbReference type="EMBL" id="LXQA010214424">
    <property type="protein sequence ID" value="MCI34520.1"/>
    <property type="molecule type" value="Genomic_DNA"/>
</dbReference>
<name>A0A392RFG3_9FABA</name>
<reference evidence="2 3" key="1">
    <citation type="journal article" date="2018" name="Front. Plant Sci.">
        <title>Red Clover (Trifolium pratense) and Zigzag Clover (T. medium) - A Picture of Genomic Similarities and Differences.</title>
        <authorList>
            <person name="Dluhosova J."/>
            <person name="Istvanek J."/>
            <person name="Nedelnik J."/>
            <person name="Repkova J."/>
        </authorList>
    </citation>
    <scope>NUCLEOTIDE SEQUENCE [LARGE SCALE GENOMIC DNA]</scope>
    <source>
        <strain evidence="3">cv. 10/8</strain>
        <tissue evidence="2">Leaf</tissue>
    </source>
</reference>
<evidence type="ECO:0000256" key="1">
    <source>
        <dbReference type="SAM" id="Phobius"/>
    </source>
</evidence>
<keyword evidence="1" id="KW-0472">Membrane</keyword>
<feature type="transmembrane region" description="Helical" evidence="1">
    <location>
        <begin position="91"/>
        <end position="109"/>
    </location>
</feature>
<evidence type="ECO:0000313" key="3">
    <source>
        <dbReference type="Proteomes" id="UP000265520"/>
    </source>
</evidence>
<dbReference type="AlphaFoldDB" id="A0A392RFG3"/>
<dbReference type="Proteomes" id="UP000265520">
    <property type="component" value="Unassembled WGS sequence"/>
</dbReference>
<accession>A0A392RFG3</accession>
<comment type="caution">
    <text evidence="2">The sequence shown here is derived from an EMBL/GenBank/DDBJ whole genome shotgun (WGS) entry which is preliminary data.</text>
</comment>
<protein>
    <submittedName>
        <fullName evidence="2">Retrovirus-related pol polyprotein from transposon TNT 1-94</fullName>
    </submittedName>
</protein>
<organism evidence="2 3">
    <name type="scientific">Trifolium medium</name>
    <dbReference type="NCBI Taxonomy" id="97028"/>
    <lineage>
        <taxon>Eukaryota</taxon>
        <taxon>Viridiplantae</taxon>
        <taxon>Streptophyta</taxon>
        <taxon>Embryophyta</taxon>
        <taxon>Tracheophyta</taxon>
        <taxon>Spermatophyta</taxon>
        <taxon>Magnoliopsida</taxon>
        <taxon>eudicotyledons</taxon>
        <taxon>Gunneridae</taxon>
        <taxon>Pentapetalae</taxon>
        <taxon>rosids</taxon>
        <taxon>fabids</taxon>
        <taxon>Fabales</taxon>
        <taxon>Fabaceae</taxon>
        <taxon>Papilionoideae</taxon>
        <taxon>50 kb inversion clade</taxon>
        <taxon>NPAAA clade</taxon>
        <taxon>Hologalegina</taxon>
        <taxon>IRL clade</taxon>
        <taxon>Trifolieae</taxon>
        <taxon>Trifolium</taxon>
    </lineage>
</organism>